<evidence type="ECO:0000256" key="3">
    <source>
        <dbReference type="ARBA" id="ARBA00023163"/>
    </source>
</evidence>
<dbReference type="RefSeq" id="WP_254027451.1">
    <property type="nucleotide sequence ID" value="NZ_CAKXZS010000037.1"/>
</dbReference>
<gene>
    <name evidence="6" type="ORF">MES4922_420046</name>
</gene>
<dbReference type="Proteomes" id="UP001152604">
    <property type="component" value="Unassembled WGS sequence"/>
</dbReference>
<keyword evidence="1" id="KW-0805">Transcription regulation</keyword>
<comment type="caution">
    <text evidence="6">The sequence shown here is derived from an EMBL/GenBank/DDBJ whole genome shotgun (WGS) entry which is preliminary data.</text>
</comment>
<feature type="domain" description="HTH araC/xylS-type" evidence="5">
    <location>
        <begin position="203"/>
        <end position="301"/>
    </location>
</feature>
<dbReference type="Pfam" id="PF12852">
    <property type="entry name" value="Cupin_6"/>
    <property type="match status" value="1"/>
</dbReference>
<dbReference type="EMBL" id="CAKXZS010000037">
    <property type="protein sequence ID" value="CAH2406034.1"/>
    <property type="molecule type" value="Genomic_DNA"/>
</dbReference>
<keyword evidence="7" id="KW-1185">Reference proteome</keyword>
<dbReference type="Pfam" id="PF12833">
    <property type="entry name" value="HTH_18"/>
    <property type="match status" value="1"/>
</dbReference>
<reference evidence="6" key="1">
    <citation type="submission" date="2022-03" db="EMBL/GenBank/DDBJ databases">
        <authorList>
            <person name="Brunel B."/>
        </authorList>
    </citation>
    <scope>NUCLEOTIDE SEQUENCE</scope>
    <source>
        <strain evidence="6">STM4922sample</strain>
    </source>
</reference>
<dbReference type="InterPro" id="IPR018060">
    <property type="entry name" value="HTH_AraC"/>
</dbReference>
<dbReference type="SMART" id="SM00342">
    <property type="entry name" value="HTH_ARAC"/>
    <property type="match status" value="1"/>
</dbReference>
<evidence type="ECO:0000256" key="2">
    <source>
        <dbReference type="ARBA" id="ARBA00023125"/>
    </source>
</evidence>
<evidence type="ECO:0000259" key="5">
    <source>
        <dbReference type="PROSITE" id="PS01124"/>
    </source>
</evidence>
<evidence type="ECO:0000313" key="6">
    <source>
        <dbReference type="EMBL" id="CAH2406034.1"/>
    </source>
</evidence>
<name>A0ABM9E9E4_9HYPH</name>
<organism evidence="6 7">
    <name type="scientific">Mesorhizobium ventifaucium</name>
    <dbReference type="NCBI Taxonomy" id="666020"/>
    <lineage>
        <taxon>Bacteria</taxon>
        <taxon>Pseudomonadati</taxon>
        <taxon>Pseudomonadota</taxon>
        <taxon>Alphaproteobacteria</taxon>
        <taxon>Hyphomicrobiales</taxon>
        <taxon>Phyllobacteriaceae</taxon>
        <taxon>Mesorhizobium</taxon>
    </lineage>
</organism>
<dbReference type="InterPro" id="IPR032783">
    <property type="entry name" value="AraC_lig"/>
</dbReference>
<keyword evidence="3" id="KW-0804">Transcription</keyword>
<accession>A0ABM9E9E4</accession>
<proteinExistence type="predicted"/>
<evidence type="ECO:0000256" key="4">
    <source>
        <dbReference type="SAM" id="MobiDB-lite"/>
    </source>
</evidence>
<feature type="region of interest" description="Disordered" evidence="4">
    <location>
        <begin position="298"/>
        <end position="326"/>
    </location>
</feature>
<sequence length="364" mass="39237">MDPLSDVLSLLKPRSHVSAGFDAGGNWSIQFSDQHERIKCYAVVSGGCWLSVEGVADAVRLEKGDCFVLPSGRPFRLASDMTLTPVEAGTIFPPARAGGVVTYNGGGDFFLVGSRFAVSGNHAGILLGMLPPIVHIRKEADQAALRWSVERMMQELHEPQPGGFLVAQHLAHMMLVQALRLHLAEGLGQGVGWFFALADRQMAAAINAMHDDPARRWTLQELAERAGMSRSTFALKFKEMVGTSPMEYLTNWRMLLAGDRLANSSDPISVIALSLGYESESAFSTAFKRVMDCTPRQYGRGRNPASHSNSGMEVARPSGRAGGNAQPPLSARITFGSAGSVNKTVPASQMDETTMLLGCADQRS</sequence>
<dbReference type="Gene3D" id="1.10.10.60">
    <property type="entry name" value="Homeodomain-like"/>
    <property type="match status" value="2"/>
</dbReference>
<evidence type="ECO:0000313" key="7">
    <source>
        <dbReference type="Proteomes" id="UP001152604"/>
    </source>
</evidence>
<dbReference type="PANTHER" id="PTHR46796:SF7">
    <property type="entry name" value="ARAC FAMILY TRANSCRIPTIONAL REGULATOR"/>
    <property type="match status" value="1"/>
</dbReference>
<dbReference type="PANTHER" id="PTHR46796">
    <property type="entry name" value="HTH-TYPE TRANSCRIPTIONAL ACTIVATOR RHAS-RELATED"/>
    <property type="match status" value="1"/>
</dbReference>
<dbReference type="InterPro" id="IPR050204">
    <property type="entry name" value="AraC_XylS_family_regulators"/>
</dbReference>
<dbReference type="InterPro" id="IPR009057">
    <property type="entry name" value="Homeodomain-like_sf"/>
</dbReference>
<dbReference type="SUPFAM" id="SSF46689">
    <property type="entry name" value="Homeodomain-like"/>
    <property type="match status" value="2"/>
</dbReference>
<keyword evidence="2" id="KW-0238">DNA-binding</keyword>
<evidence type="ECO:0000256" key="1">
    <source>
        <dbReference type="ARBA" id="ARBA00023015"/>
    </source>
</evidence>
<protein>
    <submittedName>
        <fullName evidence="6">AraC-like transcription regulator</fullName>
    </submittedName>
</protein>
<dbReference type="PROSITE" id="PS01124">
    <property type="entry name" value="HTH_ARAC_FAMILY_2"/>
    <property type="match status" value="1"/>
</dbReference>